<evidence type="ECO:0000259" key="2">
    <source>
        <dbReference type="PROSITE" id="PS51202"/>
    </source>
</evidence>
<dbReference type="PROSITE" id="PS51202">
    <property type="entry name" value="RCK_C"/>
    <property type="match status" value="1"/>
</dbReference>
<dbReference type="Pfam" id="PF02254">
    <property type="entry name" value="TrkA_N"/>
    <property type="match status" value="1"/>
</dbReference>
<dbReference type="PANTHER" id="PTHR43833">
    <property type="entry name" value="POTASSIUM CHANNEL PROTEIN 2-RELATED-RELATED"/>
    <property type="match status" value="1"/>
</dbReference>
<feature type="domain" description="RCK N-terminal" evidence="1">
    <location>
        <begin position="14"/>
        <end position="133"/>
    </location>
</feature>
<dbReference type="InterPro" id="IPR036721">
    <property type="entry name" value="RCK_C_sf"/>
</dbReference>
<dbReference type="Pfam" id="PF02080">
    <property type="entry name" value="TrkA_C"/>
    <property type="match status" value="1"/>
</dbReference>
<feature type="domain" description="RCK C-terminal" evidence="2">
    <location>
        <begin position="150"/>
        <end position="229"/>
    </location>
</feature>
<dbReference type="KEGG" id="wna:KA717_34805"/>
<dbReference type="PANTHER" id="PTHR43833:SF7">
    <property type="entry name" value="KTR SYSTEM POTASSIUM UPTAKE PROTEIN C"/>
    <property type="match status" value="1"/>
</dbReference>
<reference evidence="3" key="1">
    <citation type="submission" date="2021-04" db="EMBL/GenBank/DDBJ databases">
        <title>Genome sequence of Woronichinia naegeliana from Washington state freshwater lake bloom.</title>
        <authorList>
            <person name="Dreher T.W."/>
        </authorList>
    </citation>
    <scope>NUCLEOTIDE SEQUENCE</scope>
    <source>
        <strain evidence="3">WA131</strain>
    </source>
</reference>
<name>A0A977KYB0_9CYAN</name>
<dbReference type="GO" id="GO:0008324">
    <property type="term" value="F:monoatomic cation transmembrane transporter activity"/>
    <property type="evidence" value="ECO:0007669"/>
    <property type="project" value="InterPro"/>
</dbReference>
<dbReference type="PROSITE" id="PS51201">
    <property type="entry name" value="RCK_N"/>
    <property type="match status" value="1"/>
</dbReference>
<dbReference type="InterPro" id="IPR036291">
    <property type="entry name" value="NAD(P)-bd_dom_sf"/>
</dbReference>
<dbReference type="Proteomes" id="UP001065613">
    <property type="component" value="Chromosome"/>
</dbReference>
<organism evidence="3">
    <name type="scientific">Woronichinia naegeliana WA131</name>
    <dbReference type="NCBI Taxonomy" id="2824559"/>
    <lineage>
        <taxon>Bacteria</taxon>
        <taxon>Bacillati</taxon>
        <taxon>Cyanobacteriota</taxon>
        <taxon>Cyanophyceae</taxon>
        <taxon>Synechococcales</taxon>
        <taxon>Coelosphaeriaceae</taxon>
        <taxon>Woronichinia</taxon>
    </lineage>
</organism>
<accession>A0A977KYB0</accession>
<dbReference type="InterPro" id="IPR003148">
    <property type="entry name" value="RCK_N"/>
</dbReference>
<gene>
    <name evidence="3" type="ORF">KA717_34805</name>
</gene>
<dbReference type="Gene3D" id="3.30.70.1450">
    <property type="entry name" value="Regulator of K+ conductance, C-terminal domain"/>
    <property type="match status" value="1"/>
</dbReference>
<evidence type="ECO:0000259" key="1">
    <source>
        <dbReference type="PROSITE" id="PS51201"/>
    </source>
</evidence>
<dbReference type="SUPFAM" id="SSF116726">
    <property type="entry name" value="TrkA C-terminal domain-like"/>
    <property type="match status" value="1"/>
</dbReference>
<proteinExistence type="predicted"/>
<dbReference type="SUPFAM" id="SSF51735">
    <property type="entry name" value="NAD(P)-binding Rossmann-fold domains"/>
    <property type="match status" value="1"/>
</dbReference>
<dbReference type="GO" id="GO:0006813">
    <property type="term" value="P:potassium ion transport"/>
    <property type="evidence" value="ECO:0007669"/>
    <property type="project" value="InterPro"/>
</dbReference>
<dbReference type="InterPro" id="IPR006037">
    <property type="entry name" value="RCK_C"/>
</dbReference>
<dbReference type="Gene3D" id="3.40.50.720">
    <property type="entry name" value="NAD(P)-binding Rossmann-like Domain"/>
    <property type="match status" value="1"/>
</dbReference>
<protein>
    <submittedName>
        <fullName evidence="3">TrkA family potassium uptake protein</fullName>
    </submittedName>
</protein>
<sequence>MKTKTLFNLLRQVNRQFAVIGLGRFGRAVCDTLHQNGYEVLGIDQDEKLVAEALAARVVSNAICLDSTDVNALKEAGIFEFETVIVAVGNYLKESIITVLNLKEGGVKYVVAKVSSETHEKILKRLGADLIVFPEQDAGRDLAYRLTKPSIVDRFQLDPENSIVEVMVPDQFCNKTLAELNIRQHYGVSILAIGNEEKFKINPMPTERLYRGMIMVLIGLNDDIHRLID</sequence>
<dbReference type="EMBL" id="CP073041">
    <property type="protein sequence ID" value="UXE60630.1"/>
    <property type="molecule type" value="Genomic_DNA"/>
</dbReference>
<evidence type="ECO:0000313" key="3">
    <source>
        <dbReference type="EMBL" id="UXE60630.1"/>
    </source>
</evidence>
<dbReference type="InterPro" id="IPR050721">
    <property type="entry name" value="Trk_Ktr_HKT_K-transport"/>
</dbReference>
<dbReference type="AlphaFoldDB" id="A0A977KYB0"/>